<gene>
    <name evidence="3" type="ORF">CCMP2556_LOCUS4636</name>
</gene>
<feature type="region of interest" description="Disordered" evidence="1">
    <location>
        <begin position="15"/>
        <end position="86"/>
    </location>
</feature>
<name>A0ABP0I2S0_9DINO</name>
<feature type="signal peptide" evidence="2">
    <location>
        <begin position="1"/>
        <end position="17"/>
    </location>
</feature>
<evidence type="ECO:0000256" key="1">
    <source>
        <dbReference type="SAM" id="MobiDB-lite"/>
    </source>
</evidence>
<evidence type="ECO:0000256" key="2">
    <source>
        <dbReference type="SAM" id="SignalP"/>
    </source>
</evidence>
<comment type="caution">
    <text evidence="3">The sequence shown here is derived from an EMBL/GenBank/DDBJ whole genome shotgun (WGS) entry which is preliminary data.</text>
</comment>
<accession>A0ABP0I2S0</accession>
<feature type="compositionally biased region" description="Basic and acidic residues" evidence="1">
    <location>
        <begin position="74"/>
        <end position="85"/>
    </location>
</feature>
<evidence type="ECO:0000313" key="3">
    <source>
        <dbReference type="EMBL" id="CAK8996881.1"/>
    </source>
</evidence>
<dbReference type="Proteomes" id="UP001642484">
    <property type="component" value="Unassembled WGS sequence"/>
</dbReference>
<proteinExistence type="predicted"/>
<keyword evidence="2" id="KW-0732">Signal</keyword>
<keyword evidence="4" id="KW-1185">Reference proteome</keyword>
<sequence length="154" mass="17907">MKLLLVTVAFFGAESSGSPMPFFRGSPRLGLPQGDASRHGQQRSSPEIDRAASSSEELEEEAGALRAPGDTEENQDKHDEGDRWAPADWDAYAYAEAQEWGAMRGEDEEPPQPMDARAFIGWGRRWGYRPYVRPYYRPYRRYRPYYHSYWPYYR</sequence>
<protein>
    <submittedName>
        <fullName evidence="3">Uncharacterized protein</fullName>
    </submittedName>
</protein>
<dbReference type="EMBL" id="CAXAMN010001914">
    <property type="protein sequence ID" value="CAK8996881.1"/>
    <property type="molecule type" value="Genomic_DNA"/>
</dbReference>
<organism evidence="3 4">
    <name type="scientific">Durusdinium trenchii</name>
    <dbReference type="NCBI Taxonomy" id="1381693"/>
    <lineage>
        <taxon>Eukaryota</taxon>
        <taxon>Sar</taxon>
        <taxon>Alveolata</taxon>
        <taxon>Dinophyceae</taxon>
        <taxon>Suessiales</taxon>
        <taxon>Symbiodiniaceae</taxon>
        <taxon>Durusdinium</taxon>
    </lineage>
</organism>
<feature type="chain" id="PRO_5047436275" evidence="2">
    <location>
        <begin position="18"/>
        <end position="154"/>
    </location>
</feature>
<reference evidence="3 4" key="1">
    <citation type="submission" date="2024-02" db="EMBL/GenBank/DDBJ databases">
        <authorList>
            <person name="Chen Y."/>
            <person name="Shah S."/>
            <person name="Dougan E. K."/>
            <person name="Thang M."/>
            <person name="Chan C."/>
        </authorList>
    </citation>
    <scope>NUCLEOTIDE SEQUENCE [LARGE SCALE GENOMIC DNA]</scope>
</reference>
<evidence type="ECO:0000313" key="4">
    <source>
        <dbReference type="Proteomes" id="UP001642484"/>
    </source>
</evidence>